<organism evidence="13 14">
    <name type="scientific">Acrobeloides nanus</name>
    <dbReference type="NCBI Taxonomy" id="290746"/>
    <lineage>
        <taxon>Eukaryota</taxon>
        <taxon>Metazoa</taxon>
        <taxon>Ecdysozoa</taxon>
        <taxon>Nematoda</taxon>
        <taxon>Chromadorea</taxon>
        <taxon>Rhabditida</taxon>
        <taxon>Tylenchina</taxon>
        <taxon>Cephalobomorpha</taxon>
        <taxon>Cephaloboidea</taxon>
        <taxon>Cephalobidae</taxon>
        <taxon>Acrobeloides</taxon>
    </lineage>
</organism>
<dbReference type="PRINTS" id="PR00792">
    <property type="entry name" value="PEPSIN"/>
</dbReference>
<evidence type="ECO:0000256" key="1">
    <source>
        <dbReference type="ARBA" id="ARBA00004613"/>
    </source>
</evidence>
<dbReference type="FunFam" id="2.40.70.10:FF:000058">
    <property type="entry name" value="ASpartyl Protease"/>
    <property type="match status" value="1"/>
</dbReference>
<dbReference type="PANTHER" id="PTHR47966">
    <property type="entry name" value="BETA-SITE APP-CLEAVING ENZYME, ISOFORM A-RELATED"/>
    <property type="match status" value="1"/>
</dbReference>
<dbReference type="InterPro" id="IPR033121">
    <property type="entry name" value="PEPTIDASE_A1"/>
</dbReference>
<evidence type="ECO:0000256" key="10">
    <source>
        <dbReference type="PIRSR" id="PIRSR601461-1"/>
    </source>
</evidence>
<proteinExistence type="inferred from homology"/>
<evidence type="ECO:0000256" key="4">
    <source>
        <dbReference type="ARBA" id="ARBA00022670"/>
    </source>
</evidence>
<keyword evidence="7" id="KW-0378">Hydrolase</keyword>
<dbReference type="GO" id="GO:0006508">
    <property type="term" value="P:proteolysis"/>
    <property type="evidence" value="ECO:0007669"/>
    <property type="project" value="UniProtKB-KW"/>
</dbReference>
<name>A0A914DP74_9BILA</name>
<feature type="disulfide bond" evidence="11">
    <location>
        <begin position="253"/>
        <end position="285"/>
    </location>
</feature>
<feature type="active site" evidence="10">
    <location>
        <position position="218"/>
    </location>
</feature>
<keyword evidence="5" id="KW-0732">Signal</keyword>
<evidence type="ECO:0000256" key="9">
    <source>
        <dbReference type="ARBA" id="ARBA00023180"/>
    </source>
</evidence>
<dbReference type="Proteomes" id="UP000887540">
    <property type="component" value="Unplaced"/>
</dbReference>
<dbReference type="GO" id="GO:0005764">
    <property type="term" value="C:lysosome"/>
    <property type="evidence" value="ECO:0007669"/>
    <property type="project" value="TreeGrafter"/>
</dbReference>
<dbReference type="WBParaSite" id="ACRNAN_scaffold3272.g19836.t1">
    <property type="protein sequence ID" value="ACRNAN_scaffold3272.g19836.t1"/>
    <property type="gene ID" value="ACRNAN_scaffold3272.g19836"/>
</dbReference>
<dbReference type="PANTHER" id="PTHR47966:SF45">
    <property type="entry name" value="PEPTIDASE A1 DOMAIN-CONTAINING PROTEIN"/>
    <property type="match status" value="1"/>
</dbReference>
<reference evidence="14" key="1">
    <citation type="submission" date="2022-11" db="UniProtKB">
        <authorList>
            <consortium name="WormBaseParasite"/>
        </authorList>
    </citation>
    <scope>IDENTIFICATION</scope>
</reference>
<evidence type="ECO:0000256" key="7">
    <source>
        <dbReference type="ARBA" id="ARBA00022801"/>
    </source>
</evidence>
<keyword evidence="4" id="KW-0645">Protease</keyword>
<evidence type="ECO:0000256" key="6">
    <source>
        <dbReference type="ARBA" id="ARBA00022750"/>
    </source>
</evidence>
<evidence type="ECO:0000313" key="13">
    <source>
        <dbReference type="Proteomes" id="UP000887540"/>
    </source>
</evidence>
<keyword evidence="3" id="KW-0964">Secreted</keyword>
<dbReference type="GO" id="GO:0004190">
    <property type="term" value="F:aspartic-type endopeptidase activity"/>
    <property type="evidence" value="ECO:0007669"/>
    <property type="project" value="UniProtKB-KW"/>
</dbReference>
<dbReference type="AlphaFoldDB" id="A0A914DP74"/>
<evidence type="ECO:0000256" key="5">
    <source>
        <dbReference type="ARBA" id="ARBA00022729"/>
    </source>
</evidence>
<keyword evidence="9" id="KW-0325">Glycoprotein</keyword>
<evidence type="ECO:0000259" key="12">
    <source>
        <dbReference type="PROSITE" id="PS51767"/>
    </source>
</evidence>
<keyword evidence="8 11" id="KW-1015">Disulfide bond</keyword>
<dbReference type="InterPro" id="IPR021109">
    <property type="entry name" value="Peptidase_aspartic_dom_sf"/>
</dbReference>
<dbReference type="InterPro" id="IPR001461">
    <property type="entry name" value="Aspartic_peptidase_A1"/>
</dbReference>
<evidence type="ECO:0000313" key="14">
    <source>
        <dbReference type="WBParaSite" id="ACRNAN_scaffold3272.g19836.t1"/>
    </source>
</evidence>
<comment type="similarity">
    <text evidence="2">Belongs to the peptidase A1 family.</text>
</comment>
<dbReference type="Gene3D" id="2.40.70.10">
    <property type="entry name" value="Acid Proteases"/>
    <property type="match status" value="2"/>
</dbReference>
<accession>A0A914DP74</accession>
<evidence type="ECO:0000256" key="11">
    <source>
        <dbReference type="PIRSR" id="PIRSR601461-2"/>
    </source>
</evidence>
<feature type="active site" evidence="10">
    <location>
        <position position="32"/>
    </location>
</feature>
<feature type="domain" description="Peptidase A1" evidence="12">
    <location>
        <begin position="14"/>
        <end position="326"/>
    </location>
</feature>
<keyword evidence="13" id="KW-1185">Reference proteome</keyword>
<dbReference type="GO" id="GO:0005576">
    <property type="term" value="C:extracellular region"/>
    <property type="evidence" value="ECO:0007669"/>
    <property type="project" value="UniProtKB-SubCell"/>
</dbReference>
<dbReference type="CDD" id="cd05471">
    <property type="entry name" value="pepsin_like"/>
    <property type="match status" value="1"/>
</dbReference>
<dbReference type="Pfam" id="PF00026">
    <property type="entry name" value="Asp"/>
    <property type="match status" value="1"/>
</dbReference>
<dbReference type="FunFam" id="2.40.70.10:FF:000008">
    <property type="entry name" value="Cathepsin D"/>
    <property type="match status" value="1"/>
</dbReference>
<evidence type="ECO:0000256" key="3">
    <source>
        <dbReference type="ARBA" id="ARBA00022525"/>
    </source>
</evidence>
<protein>
    <submittedName>
        <fullName evidence="14">Peptidase A1 domain-containing protein</fullName>
    </submittedName>
</protein>
<comment type="subcellular location">
    <subcellularLocation>
        <location evidence="1">Secreted</location>
    </subcellularLocation>
</comment>
<keyword evidence="6" id="KW-0064">Aspartyl protease</keyword>
<sequence length="331" mass="36645">MVYQGIRAYSNGRYVARIYIGTPGQPFDVQVDTGSSTLWVPDINCRRCNMQNRFNSSQSSTYRSTNGTWHLTYLDGSNVTGIFGVDTAVIGDGSNKLVIPHTTFGQAIHENDFFDDDPNFDGILGLGLRKTTAATPPLIDAMNQGIIKDAIFTVYLQKRVNYDNSTGGRITYGDLDKTNCGPVIAYYPLTSMYFFIFKLDSINFGGYIDNSSWQAMSDTGTFDIVGPKHIVQRLAKEAGARYSNSTDRYYVDCDADLPTLNFVIGGITYGIPSEQLIIDVGNGQCFWAISSVSDGSTSPYEWILGDPFIRQFCNIYDLGNKRIGFAQSKDP</sequence>
<dbReference type="PROSITE" id="PS51767">
    <property type="entry name" value="PEPTIDASE_A1"/>
    <property type="match status" value="1"/>
</dbReference>
<evidence type="ECO:0000256" key="2">
    <source>
        <dbReference type="ARBA" id="ARBA00007447"/>
    </source>
</evidence>
<dbReference type="InterPro" id="IPR034164">
    <property type="entry name" value="Pepsin-like_dom"/>
</dbReference>
<evidence type="ECO:0000256" key="8">
    <source>
        <dbReference type="ARBA" id="ARBA00023157"/>
    </source>
</evidence>
<dbReference type="SUPFAM" id="SSF50630">
    <property type="entry name" value="Acid proteases"/>
    <property type="match status" value="1"/>
</dbReference>